<accession>A0ABU3EI70</accession>
<comment type="catalytic activity">
    <reaction evidence="4">
        <text>(6S)-5-formyl-5,6,7,8-tetrahydrofolate + ATP = (6R)-5,10-methenyltetrahydrofolate + ADP + phosphate</text>
        <dbReference type="Rhea" id="RHEA:10488"/>
        <dbReference type="ChEBI" id="CHEBI:30616"/>
        <dbReference type="ChEBI" id="CHEBI:43474"/>
        <dbReference type="ChEBI" id="CHEBI:57455"/>
        <dbReference type="ChEBI" id="CHEBI:57457"/>
        <dbReference type="ChEBI" id="CHEBI:456216"/>
        <dbReference type="EC" id="6.3.3.2"/>
    </reaction>
</comment>
<keyword evidence="2 4" id="KW-0547">Nucleotide-binding</keyword>
<name>A0ABU3EI70_9RHOB</name>
<keyword evidence="6" id="KW-1185">Reference proteome</keyword>
<evidence type="ECO:0000256" key="2">
    <source>
        <dbReference type="ARBA" id="ARBA00022741"/>
    </source>
</evidence>
<evidence type="ECO:0000313" key="6">
    <source>
        <dbReference type="Proteomes" id="UP001251085"/>
    </source>
</evidence>
<organism evidence="5 6">
    <name type="scientific">Paracoccus broussonetiae</name>
    <dbReference type="NCBI Taxonomy" id="3075834"/>
    <lineage>
        <taxon>Bacteria</taxon>
        <taxon>Pseudomonadati</taxon>
        <taxon>Pseudomonadota</taxon>
        <taxon>Alphaproteobacteria</taxon>
        <taxon>Rhodobacterales</taxon>
        <taxon>Paracoccaceae</taxon>
        <taxon>Paracoccus</taxon>
    </lineage>
</organism>
<keyword evidence="3 4" id="KW-0067">ATP-binding</keyword>
<proteinExistence type="inferred from homology"/>
<dbReference type="EMBL" id="JAVRQI010000015">
    <property type="protein sequence ID" value="MDT1063786.1"/>
    <property type="molecule type" value="Genomic_DNA"/>
</dbReference>
<dbReference type="NCBIfam" id="TIGR02727">
    <property type="entry name" value="MTHFS_bact"/>
    <property type="match status" value="1"/>
</dbReference>
<keyword evidence="4" id="KW-0460">Magnesium</keyword>
<evidence type="ECO:0000313" key="5">
    <source>
        <dbReference type="EMBL" id="MDT1063786.1"/>
    </source>
</evidence>
<evidence type="ECO:0000256" key="1">
    <source>
        <dbReference type="ARBA" id="ARBA00010638"/>
    </source>
</evidence>
<dbReference type="Gene3D" id="3.40.50.10420">
    <property type="entry name" value="NagB/RpiA/CoA transferase-like"/>
    <property type="match status" value="1"/>
</dbReference>
<comment type="caution">
    <text evidence="5">The sequence shown here is derived from an EMBL/GenBank/DDBJ whole genome shotgun (WGS) entry which is preliminary data.</text>
</comment>
<dbReference type="InterPro" id="IPR037171">
    <property type="entry name" value="NagB/RpiA_transferase-like"/>
</dbReference>
<gene>
    <name evidence="5" type="ORF">RM190_18125</name>
</gene>
<dbReference type="InterPro" id="IPR024185">
    <property type="entry name" value="FTHF_cligase-like_sf"/>
</dbReference>
<dbReference type="Proteomes" id="UP001251085">
    <property type="component" value="Unassembled WGS sequence"/>
</dbReference>
<dbReference type="InterPro" id="IPR002698">
    <property type="entry name" value="FTHF_cligase"/>
</dbReference>
<sequence>MTRGPKPTGDAGSPPCLAAEIAPDYFDPLGVDARQAADVARWRKARRGELLLARAALSIADRQSAAARIGDHLDRLLEDRFADLSGKVISGYWPIKAEPDLRGWMARCLALGASLALPEVEETNRPLVFRPWRPGAAMRRGHWNIPVPDTAETLTPDIVLAPLVGWDAGGYRLGYGGGYFDRTLARIHPFAIGVGLSAGRLASIYPQPHDVGLDAIVTEAGVDYLRDRV</sequence>
<comment type="cofactor">
    <cofactor evidence="4">
        <name>Mg(2+)</name>
        <dbReference type="ChEBI" id="CHEBI:18420"/>
    </cofactor>
</comment>
<dbReference type="RefSeq" id="WP_311760874.1">
    <property type="nucleotide sequence ID" value="NZ_JAVRQI010000015.1"/>
</dbReference>
<evidence type="ECO:0000256" key="3">
    <source>
        <dbReference type="ARBA" id="ARBA00022840"/>
    </source>
</evidence>
<dbReference type="EC" id="6.3.3.2" evidence="4"/>
<dbReference type="PANTHER" id="PTHR23407">
    <property type="entry name" value="ATPASE INHIBITOR/5-FORMYLTETRAHYDROFOLATE CYCLO-LIGASE"/>
    <property type="match status" value="1"/>
</dbReference>
<reference evidence="6" key="1">
    <citation type="submission" date="2023-07" db="EMBL/GenBank/DDBJ databases">
        <title>Characterization of two Paracoccaceae strains isolated from Phycosphere and proposal of Xinfangfangia lacusdiani sp. nov.</title>
        <authorList>
            <person name="Deng Y."/>
            <person name="Zhang Y.Q."/>
        </authorList>
    </citation>
    <scope>NUCLEOTIDE SEQUENCE [LARGE SCALE GENOMIC DNA]</scope>
    <source>
        <strain evidence="6">CPCC 101403</strain>
    </source>
</reference>
<dbReference type="SUPFAM" id="SSF100950">
    <property type="entry name" value="NagB/RpiA/CoA transferase-like"/>
    <property type="match status" value="1"/>
</dbReference>
<dbReference type="Pfam" id="PF01812">
    <property type="entry name" value="5-FTHF_cyc-lig"/>
    <property type="match status" value="1"/>
</dbReference>
<dbReference type="PANTHER" id="PTHR23407:SF1">
    <property type="entry name" value="5-FORMYLTETRAHYDROFOLATE CYCLO-LIGASE"/>
    <property type="match status" value="1"/>
</dbReference>
<comment type="similarity">
    <text evidence="1 4">Belongs to the 5-formyltetrahydrofolate cyclo-ligase family.</text>
</comment>
<evidence type="ECO:0000256" key="4">
    <source>
        <dbReference type="RuleBase" id="RU361279"/>
    </source>
</evidence>
<protein>
    <recommendedName>
        <fullName evidence="4">5-formyltetrahydrofolate cyclo-ligase</fullName>
        <ecNumber evidence="4">6.3.3.2</ecNumber>
    </recommendedName>
</protein>
<keyword evidence="4" id="KW-0479">Metal-binding</keyword>
<dbReference type="GO" id="GO:0030272">
    <property type="term" value="F:5-formyltetrahydrofolate cyclo-ligase activity"/>
    <property type="evidence" value="ECO:0007669"/>
    <property type="project" value="UniProtKB-EC"/>
</dbReference>
<keyword evidence="5" id="KW-0436">Ligase</keyword>